<dbReference type="PANTHER" id="PTHR30035:SF3">
    <property type="entry name" value="INTERMEMBRANE PHOSPHOLIPID TRANSPORT SYSTEM LIPOPROTEIN MLAA"/>
    <property type="match status" value="1"/>
</dbReference>
<feature type="chain" id="PRO_5012815996" evidence="4">
    <location>
        <begin position="19"/>
        <end position="249"/>
    </location>
</feature>
<keyword evidence="2 4" id="KW-0732">Signal</keyword>
<proteinExistence type="inferred from homology"/>
<evidence type="ECO:0000313" key="6">
    <source>
        <dbReference type="Proteomes" id="UP000199758"/>
    </source>
</evidence>
<reference evidence="5 6" key="1">
    <citation type="submission" date="2016-11" db="EMBL/GenBank/DDBJ databases">
        <authorList>
            <person name="Jaros S."/>
            <person name="Januszkiewicz K."/>
            <person name="Wedrychowicz H."/>
        </authorList>
    </citation>
    <scope>NUCLEOTIDE SEQUENCE [LARGE SCALE GENOMIC DNA]</scope>
    <source>
        <strain evidence="5 6">CGMCC 1.7049</strain>
    </source>
</reference>
<feature type="signal peptide" evidence="4">
    <location>
        <begin position="1"/>
        <end position="18"/>
    </location>
</feature>
<dbReference type="AlphaFoldDB" id="A0A1M5JZ80"/>
<evidence type="ECO:0000256" key="3">
    <source>
        <dbReference type="SAM" id="MobiDB-lite"/>
    </source>
</evidence>
<dbReference type="EMBL" id="FQWZ01000001">
    <property type="protein sequence ID" value="SHG45549.1"/>
    <property type="molecule type" value="Genomic_DNA"/>
</dbReference>
<comment type="similarity">
    <text evidence="1">Belongs to the MlaA family.</text>
</comment>
<dbReference type="GO" id="GO:0016020">
    <property type="term" value="C:membrane"/>
    <property type="evidence" value="ECO:0007669"/>
    <property type="project" value="InterPro"/>
</dbReference>
<feature type="region of interest" description="Disordered" evidence="3">
    <location>
        <begin position="225"/>
        <end position="249"/>
    </location>
</feature>
<feature type="compositionally biased region" description="Acidic residues" evidence="3">
    <location>
        <begin position="226"/>
        <end position="239"/>
    </location>
</feature>
<evidence type="ECO:0000256" key="2">
    <source>
        <dbReference type="ARBA" id="ARBA00022729"/>
    </source>
</evidence>
<dbReference type="RefSeq" id="WP_245793048.1">
    <property type="nucleotide sequence ID" value="NZ_FQWZ01000001.1"/>
</dbReference>
<dbReference type="STRING" id="490188.SAMN04488068_0268"/>
<gene>
    <name evidence="5" type="ORF">SAMN04488068_0268</name>
</gene>
<dbReference type="Proteomes" id="UP000199758">
    <property type="component" value="Unassembled WGS sequence"/>
</dbReference>
<keyword evidence="5" id="KW-0449">Lipoprotein</keyword>
<organism evidence="5 6">
    <name type="scientific">Hydrocarboniphaga daqingensis</name>
    <dbReference type="NCBI Taxonomy" id="490188"/>
    <lineage>
        <taxon>Bacteria</taxon>
        <taxon>Pseudomonadati</taxon>
        <taxon>Pseudomonadota</taxon>
        <taxon>Gammaproteobacteria</taxon>
        <taxon>Nevskiales</taxon>
        <taxon>Nevskiaceae</taxon>
        <taxon>Hydrocarboniphaga</taxon>
    </lineage>
</organism>
<sequence>MGRLSWAAAMLLSLSACAHSPSYDPQDPLEKVNRPIFAFNLKADQYVLRPVASGYAKVVPSLARRGVSNFFDNLFYPTTIVNDVLQAKFVQGGKDTLRFVMNTTIGLGGVLDVATGQGFPRHNEDLGQTFGYWGVGTGWYLMLPLLGPTTNRDFVGRFGDNWTEILQYTDSVTLGERGALLGLQLVDSRSRLLGADRALNDQLDQYVFIRTAYLDRRRNLVFDGNPPEEDLGFDEDDSEPAPAASAPSP</sequence>
<dbReference type="InterPro" id="IPR007428">
    <property type="entry name" value="MlaA"/>
</dbReference>
<dbReference type="PANTHER" id="PTHR30035">
    <property type="entry name" value="LIPOPROTEIN VACJ-RELATED"/>
    <property type="match status" value="1"/>
</dbReference>
<evidence type="ECO:0000313" key="5">
    <source>
        <dbReference type="EMBL" id="SHG45549.1"/>
    </source>
</evidence>
<name>A0A1M5JZ80_9GAMM</name>
<keyword evidence="6" id="KW-1185">Reference proteome</keyword>
<evidence type="ECO:0000256" key="4">
    <source>
        <dbReference type="SAM" id="SignalP"/>
    </source>
</evidence>
<accession>A0A1M5JZ80</accession>
<feature type="compositionally biased region" description="Low complexity" evidence="3">
    <location>
        <begin position="240"/>
        <end position="249"/>
    </location>
</feature>
<dbReference type="Pfam" id="PF04333">
    <property type="entry name" value="MlaA"/>
    <property type="match status" value="1"/>
</dbReference>
<dbReference type="PRINTS" id="PR01805">
    <property type="entry name" value="VACJLIPOPROT"/>
</dbReference>
<protein>
    <submittedName>
        <fullName evidence="5">Phospholipid-binding lipoprotein MlaA</fullName>
    </submittedName>
</protein>
<evidence type="ECO:0000256" key="1">
    <source>
        <dbReference type="ARBA" id="ARBA00010634"/>
    </source>
</evidence>
<dbReference type="GO" id="GO:0120010">
    <property type="term" value="P:intermembrane phospholipid transfer"/>
    <property type="evidence" value="ECO:0007669"/>
    <property type="project" value="TreeGrafter"/>
</dbReference>
<dbReference type="PROSITE" id="PS51257">
    <property type="entry name" value="PROKAR_LIPOPROTEIN"/>
    <property type="match status" value="1"/>
</dbReference>